<dbReference type="InterPro" id="IPR036770">
    <property type="entry name" value="Ankyrin_rpt-contain_sf"/>
</dbReference>
<dbReference type="AlphaFoldDB" id="A0A8J4CR60"/>
<comment type="caution">
    <text evidence="1">The sequence shown here is derived from an EMBL/GenBank/DDBJ whole genome shotgun (WGS) entry which is preliminary data.</text>
</comment>
<dbReference type="PANTHER" id="PTHR46224">
    <property type="entry name" value="ANKYRIN REPEAT FAMILY PROTEIN"/>
    <property type="match status" value="1"/>
</dbReference>
<dbReference type="SMART" id="SM00248">
    <property type="entry name" value="ANK"/>
    <property type="match status" value="5"/>
</dbReference>
<sequence length="342" mass="35265">MVLLCDDVNSSHTDLGVGRYATVPTPGLLDLPAPILQLILASSGSGGLEAARSCAALRKAFQSALACPELAAIFLIKRYGPNTALFHVYNASQLRDYLLCGVHDGTDQDCVTNKLVRELLRMGASPRVQERFLLTAAAAAGDTSVVRTLLRAGVNAGSCGGRALVAASAAGHVAVMEVLLRAGVSARAENGMPLRAACREGRVAAARLLLCHGADPRAVASNALLEAARGGHLTLVLELLAAGADPRVDGSRALVEAAAAGHSCVALALLMAGGQPHARNRLALRQAARGHHQVLEFLRAAVSRTGEDPGTENLLLNVGASCTPALIQEGGIRATTAPWLVG</sequence>
<dbReference type="Proteomes" id="UP000722791">
    <property type="component" value="Unassembled WGS sequence"/>
</dbReference>
<dbReference type="Gene3D" id="1.25.40.20">
    <property type="entry name" value="Ankyrin repeat-containing domain"/>
    <property type="match status" value="1"/>
</dbReference>
<dbReference type="OrthoDB" id="10071877at2759"/>
<dbReference type="EMBL" id="BNCQ01000016">
    <property type="protein sequence ID" value="GIM04357.1"/>
    <property type="molecule type" value="Genomic_DNA"/>
</dbReference>
<dbReference type="EMBL" id="BNCP01000034">
    <property type="protein sequence ID" value="GIL85874.1"/>
    <property type="molecule type" value="Genomic_DNA"/>
</dbReference>
<protein>
    <recommendedName>
        <fullName evidence="4">Ankyrin repeat protein</fullName>
    </recommendedName>
</protein>
<evidence type="ECO:0000313" key="2">
    <source>
        <dbReference type="EMBL" id="GIM04357.1"/>
    </source>
</evidence>
<evidence type="ECO:0008006" key="4">
    <source>
        <dbReference type="Google" id="ProtNLM"/>
    </source>
</evidence>
<evidence type="ECO:0000313" key="3">
    <source>
        <dbReference type="Proteomes" id="UP000747110"/>
    </source>
</evidence>
<evidence type="ECO:0000313" key="1">
    <source>
        <dbReference type="EMBL" id="GIL85874.1"/>
    </source>
</evidence>
<organism evidence="1 3">
    <name type="scientific">Volvox reticuliferus</name>
    <dbReference type="NCBI Taxonomy" id="1737510"/>
    <lineage>
        <taxon>Eukaryota</taxon>
        <taxon>Viridiplantae</taxon>
        <taxon>Chlorophyta</taxon>
        <taxon>core chlorophytes</taxon>
        <taxon>Chlorophyceae</taxon>
        <taxon>CS clade</taxon>
        <taxon>Chlamydomonadales</taxon>
        <taxon>Volvocaceae</taxon>
        <taxon>Volvox</taxon>
    </lineage>
</organism>
<name>A0A8J4CR60_9CHLO</name>
<proteinExistence type="predicted"/>
<dbReference type="PANTHER" id="PTHR46224:SF64">
    <property type="entry name" value="IQ MOTIF AND ANKYRIN REPEAT DOMAIN-CONTAINING PROTEIN 1"/>
    <property type="match status" value="1"/>
</dbReference>
<dbReference type="InterPro" id="IPR002110">
    <property type="entry name" value="Ankyrin_rpt"/>
</dbReference>
<dbReference type="InterPro" id="IPR051616">
    <property type="entry name" value="Cul2-RING_E3_ligase_SR"/>
</dbReference>
<reference evidence="1" key="1">
    <citation type="journal article" date="2021" name="Proc. Natl. Acad. Sci. U.S.A.">
        <title>Three genomes in the algal genus Volvox reveal the fate of a haploid sex-determining region after a transition to homothallism.</title>
        <authorList>
            <person name="Yamamoto K."/>
            <person name="Hamaji T."/>
            <person name="Kawai-Toyooka H."/>
            <person name="Matsuzaki R."/>
            <person name="Takahashi F."/>
            <person name="Nishimura Y."/>
            <person name="Kawachi M."/>
            <person name="Noguchi H."/>
            <person name="Minakuchi Y."/>
            <person name="Umen J.G."/>
            <person name="Toyoda A."/>
            <person name="Nozaki H."/>
        </authorList>
    </citation>
    <scope>NUCLEOTIDE SEQUENCE</scope>
    <source>
        <strain evidence="2">NIES-3785</strain>
        <strain evidence="1">NIES-3786</strain>
    </source>
</reference>
<accession>A0A8J4CR60</accession>
<keyword evidence="3" id="KW-1185">Reference proteome</keyword>
<dbReference type="Proteomes" id="UP000747110">
    <property type="component" value="Unassembled WGS sequence"/>
</dbReference>
<gene>
    <name evidence="1" type="ORF">Vretifemale_14403</name>
    <name evidence="2" type="ORF">Vretimale_8946</name>
</gene>
<dbReference type="SUPFAM" id="SSF48403">
    <property type="entry name" value="Ankyrin repeat"/>
    <property type="match status" value="1"/>
</dbReference>
<dbReference type="Pfam" id="PF12796">
    <property type="entry name" value="Ank_2"/>
    <property type="match status" value="1"/>
</dbReference>